<dbReference type="Proteomes" id="UP001203945">
    <property type="component" value="Unassembled WGS sequence"/>
</dbReference>
<proteinExistence type="predicted"/>
<evidence type="ECO:0008006" key="4">
    <source>
        <dbReference type="Google" id="ProtNLM"/>
    </source>
</evidence>
<keyword evidence="1" id="KW-1133">Transmembrane helix</keyword>
<evidence type="ECO:0000313" key="3">
    <source>
        <dbReference type="Proteomes" id="UP001203945"/>
    </source>
</evidence>
<keyword evidence="3" id="KW-1185">Reference proteome</keyword>
<dbReference type="EMBL" id="JAKZEU010000002">
    <property type="protein sequence ID" value="MCQ0969546.1"/>
    <property type="molecule type" value="Genomic_DNA"/>
</dbReference>
<keyword evidence="1" id="KW-0472">Membrane</keyword>
<accession>A0ABT1MPU1</accession>
<protein>
    <recommendedName>
        <fullName evidence="4">HEAT repeat domain-containing protein</fullName>
    </recommendedName>
</protein>
<organism evidence="2 3">
    <name type="scientific">Paracoccus albicereus</name>
    <dbReference type="NCBI Taxonomy" id="2922394"/>
    <lineage>
        <taxon>Bacteria</taxon>
        <taxon>Pseudomonadati</taxon>
        <taxon>Pseudomonadota</taxon>
        <taxon>Alphaproteobacteria</taxon>
        <taxon>Rhodobacterales</taxon>
        <taxon>Paracoccaceae</taxon>
        <taxon>Paracoccus</taxon>
    </lineage>
</organism>
<evidence type="ECO:0000313" key="2">
    <source>
        <dbReference type="EMBL" id="MCQ0969546.1"/>
    </source>
</evidence>
<reference evidence="2 3" key="1">
    <citation type="submission" date="2022-03" db="EMBL/GenBank/DDBJ databases">
        <authorList>
            <person name="He Y."/>
        </authorList>
    </citation>
    <scope>NUCLEOTIDE SEQUENCE [LARGE SCALE GENOMIC DNA]</scope>
    <source>
        <strain evidence="2 3">TK19116</strain>
    </source>
</reference>
<comment type="caution">
    <text evidence="2">The sequence shown here is derived from an EMBL/GenBank/DDBJ whole genome shotgun (WGS) entry which is preliminary data.</text>
</comment>
<evidence type="ECO:0000256" key="1">
    <source>
        <dbReference type="SAM" id="Phobius"/>
    </source>
</evidence>
<gene>
    <name evidence="2" type="ORF">MLD63_03730</name>
</gene>
<dbReference type="RefSeq" id="WP_255328548.1">
    <property type="nucleotide sequence ID" value="NZ_JAKZEU010000002.1"/>
</dbReference>
<sequence length="123" mass="13362">MSPEDLVSQLAGIRIPEGFARVGVRDALTIVALGLVAGLMISAVLRLVTLRRERPVDEARRAIHALADPDPQVRVTGLAILLRDQGGEQVEGLKRALYDPRETVDPIALEAAVLSAARRRKRP</sequence>
<keyword evidence="1" id="KW-0812">Transmembrane</keyword>
<name>A0ABT1MPU1_9RHOB</name>
<feature type="transmembrane region" description="Helical" evidence="1">
    <location>
        <begin position="27"/>
        <end position="48"/>
    </location>
</feature>